<dbReference type="EMBL" id="JAJEWP010000002">
    <property type="protein sequence ID" value="MCC2616546.1"/>
    <property type="molecule type" value="Genomic_DNA"/>
</dbReference>
<keyword evidence="4" id="KW-1185">Reference proteome</keyword>
<dbReference type="Gene3D" id="3.10.450.50">
    <property type="match status" value="1"/>
</dbReference>
<dbReference type="InterPro" id="IPR032710">
    <property type="entry name" value="NTF2-like_dom_sf"/>
</dbReference>
<dbReference type="InterPro" id="IPR037401">
    <property type="entry name" value="SnoaL-like"/>
</dbReference>
<dbReference type="Pfam" id="PF12680">
    <property type="entry name" value="SnoaL_2"/>
    <property type="match status" value="1"/>
</dbReference>
<dbReference type="SUPFAM" id="SSF54427">
    <property type="entry name" value="NTF2-like"/>
    <property type="match status" value="1"/>
</dbReference>
<organism evidence="3 4">
    <name type="scientific">Fluctibacter halophilus</name>
    <dbReference type="NCBI Taxonomy" id="226011"/>
    <lineage>
        <taxon>Bacteria</taxon>
        <taxon>Pseudomonadati</taxon>
        <taxon>Pseudomonadota</taxon>
        <taxon>Gammaproteobacteria</taxon>
        <taxon>Alteromonadales</taxon>
        <taxon>Alteromonadaceae</taxon>
        <taxon>Fluctibacter</taxon>
    </lineage>
</organism>
<feature type="chain" id="PRO_5047252882" evidence="1">
    <location>
        <begin position="21"/>
        <end position="163"/>
    </location>
</feature>
<gene>
    <name evidence="3" type="ORF">LJ739_09865</name>
</gene>
<feature type="signal peptide" evidence="1">
    <location>
        <begin position="1"/>
        <end position="20"/>
    </location>
</feature>
<dbReference type="Proteomes" id="UP001520878">
    <property type="component" value="Unassembled WGS sequence"/>
</dbReference>
<evidence type="ECO:0000259" key="2">
    <source>
        <dbReference type="Pfam" id="PF12680"/>
    </source>
</evidence>
<comment type="caution">
    <text evidence="3">The sequence shown here is derived from an EMBL/GenBank/DDBJ whole genome shotgun (WGS) entry which is preliminary data.</text>
</comment>
<feature type="domain" description="SnoaL-like" evidence="2">
    <location>
        <begin position="50"/>
        <end position="152"/>
    </location>
</feature>
<accession>A0ABS8GBE8</accession>
<evidence type="ECO:0000313" key="3">
    <source>
        <dbReference type="EMBL" id="MCC2616546.1"/>
    </source>
</evidence>
<sequence>MTLLRGILCATVLFSSATMAQDTLTNHCDNTCQTTQINQYYQHISRILMAGSSAEDVDRFLGGLHDDVRYVHAEYSADFDKAIWRRAFLRQLDKGRYTNSSDATPTINRIIHGFNTAAVEVVSRYNDDDSGELLTSPPRLAIFTFEDGKIVAIRDHWYHLAEQ</sequence>
<name>A0ABS8GBE8_9ALTE</name>
<protein>
    <submittedName>
        <fullName evidence="3">Nuclear transport factor 2 family protein</fullName>
    </submittedName>
</protein>
<dbReference type="RefSeq" id="WP_229159980.1">
    <property type="nucleotide sequence ID" value="NZ_JAJEWP010000002.1"/>
</dbReference>
<evidence type="ECO:0000313" key="4">
    <source>
        <dbReference type="Proteomes" id="UP001520878"/>
    </source>
</evidence>
<keyword evidence="1" id="KW-0732">Signal</keyword>
<evidence type="ECO:0000256" key="1">
    <source>
        <dbReference type="SAM" id="SignalP"/>
    </source>
</evidence>
<proteinExistence type="predicted"/>
<reference evidence="3 4" key="1">
    <citation type="submission" date="2021-10" db="EMBL/GenBank/DDBJ databases">
        <title>Draft genome of Aestuariibacter halophilus JC2043.</title>
        <authorList>
            <person name="Emsley S.A."/>
            <person name="Pfannmuller K.M."/>
            <person name="Ushijima B."/>
            <person name="Saw J.H."/>
            <person name="Videau P."/>
        </authorList>
    </citation>
    <scope>NUCLEOTIDE SEQUENCE [LARGE SCALE GENOMIC DNA]</scope>
    <source>
        <strain evidence="3 4">JC2043</strain>
    </source>
</reference>